<evidence type="ECO:0000259" key="2">
    <source>
        <dbReference type="Pfam" id="PF09722"/>
    </source>
</evidence>
<dbReference type="EMBL" id="CP019604">
    <property type="protein sequence ID" value="ARU18338.1"/>
    <property type="molecule type" value="Genomic_DNA"/>
</dbReference>
<proteinExistence type="predicted"/>
<dbReference type="GO" id="GO:0003677">
    <property type="term" value="F:DNA binding"/>
    <property type="evidence" value="ECO:0007669"/>
    <property type="project" value="InterPro"/>
</dbReference>
<dbReference type="Pfam" id="PF09722">
    <property type="entry name" value="Xre_MbcA_ParS_C"/>
    <property type="match status" value="1"/>
</dbReference>
<protein>
    <submittedName>
        <fullName evidence="4">Uncharacterized protein</fullName>
    </submittedName>
</protein>
<evidence type="ECO:0000259" key="3">
    <source>
        <dbReference type="Pfam" id="PF20432"/>
    </source>
</evidence>
<dbReference type="RefSeq" id="WP_066850854.1">
    <property type="nucleotide sequence ID" value="NZ_CP019604.1"/>
</dbReference>
<accession>A0A217EYX7</accession>
<keyword evidence="4" id="KW-0614">Plasmid</keyword>
<gene>
    <name evidence="4" type="ORF">A9D14_18475</name>
</gene>
<dbReference type="STRING" id="450378.GCA_001661675_03711"/>
<dbReference type="OrthoDB" id="117888at2"/>
<feature type="domain" description="Antitoxin Xre-like helix-turn-helix" evidence="3">
    <location>
        <begin position="20"/>
        <end position="81"/>
    </location>
</feature>
<geneLocation type="plasmid" evidence="5">
    <name>pcme4a9ii</name>
</geneLocation>
<evidence type="ECO:0000256" key="1">
    <source>
        <dbReference type="SAM" id="MobiDB-lite"/>
    </source>
</evidence>
<feature type="region of interest" description="Disordered" evidence="1">
    <location>
        <begin position="1"/>
        <end position="21"/>
    </location>
</feature>
<dbReference type="Proteomes" id="UP000195807">
    <property type="component" value="Plasmid pCME4A9II"/>
</dbReference>
<dbReference type="KEGG" id="cman:A9D14_18475"/>
<dbReference type="InterPro" id="IPR046847">
    <property type="entry name" value="Xre-like_HTH"/>
</dbReference>
<feature type="domain" description="Antitoxin Xre/MbcA/ParS-like toxin-binding" evidence="2">
    <location>
        <begin position="88"/>
        <end position="135"/>
    </location>
</feature>
<evidence type="ECO:0000313" key="4">
    <source>
        <dbReference type="EMBL" id="ARU18338.1"/>
    </source>
</evidence>
<reference evidence="4 5" key="1">
    <citation type="submission" date="2017-01" db="EMBL/GenBank/DDBJ databases">
        <title>Complete genome sequence of esterase-producing bacterium Croceicoccus marinus E4A9.</title>
        <authorList>
            <person name="Wu Y.-H."/>
            <person name="Cheng H."/>
            <person name="Xu L."/>
            <person name="Huo Y.-Y."/>
            <person name="Wang C.-S."/>
            <person name="Xu X.-W."/>
        </authorList>
    </citation>
    <scope>NUCLEOTIDE SEQUENCE [LARGE SCALE GENOMIC DNA]</scope>
    <source>
        <strain evidence="4 5">E4A9</strain>
        <plasmid evidence="5">Plasmid pcme4a9ii</plasmid>
    </source>
</reference>
<dbReference type="InterPro" id="IPR024467">
    <property type="entry name" value="Xre/MbcA/ParS-like_toxin-bd"/>
</dbReference>
<dbReference type="Pfam" id="PF20432">
    <property type="entry name" value="Xre-like-HTH"/>
    <property type="match status" value="1"/>
</dbReference>
<sequence>MTRPQNGFGRGSGGDRYPPISKDEADAGARAIVRLFALWELTDAEAQALMGGLGSERWQRWKQGRAGVIERECALRLSLLLGVHVGLKTLFSNPAGVRAWIRTPRRDLGGEAPLSVMMARSITGLEQVRYLLAALGQ</sequence>
<dbReference type="AlphaFoldDB" id="A0A217EYX7"/>
<name>A0A217EYX7_9SPHN</name>
<keyword evidence="5" id="KW-1185">Reference proteome</keyword>
<evidence type="ECO:0000313" key="5">
    <source>
        <dbReference type="Proteomes" id="UP000195807"/>
    </source>
</evidence>
<organism evidence="4 5">
    <name type="scientific">Croceicoccus marinus</name>
    <dbReference type="NCBI Taxonomy" id="450378"/>
    <lineage>
        <taxon>Bacteria</taxon>
        <taxon>Pseudomonadati</taxon>
        <taxon>Pseudomonadota</taxon>
        <taxon>Alphaproteobacteria</taxon>
        <taxon>Sphingomonadales</taxon>
        <taxon>Erythrobacteraceae</taxon>
        <taxon>Croceicoccus</taxon>
    </lineage>
</organism>